<evidence type="ECO:0000313" key="2">
    <source>
        <dbReference type="Proteomes" id="UP001174909"/>
    </source>
</evidence>
<proteinExistence type="predicted"/>
<accession>A0AA35U2C3</accession>
<protein>
    <submittedName>
        <fullName evidence="1">Uncharacterized protein</fullName>
    </submittedName>
</protein>
<feature type="non-terminal residue" evidence="1">
    <location>
        <position position="1"/>
    </location>
</feature>
<organism evidence="1 2">
    <name type="scientific">Geodia barretti</name>
    <name type="common">Barrett's horny sponge</name>
    <dbReference type="NCBI Taxonomy" id="519541"/>
    <lineage>
        <taxon>Eukaryota</taxon>
        <taxon>Metazoa</taxon>
        <taxon>Porifera</taxon>
        <taxon>Demospongiae</taxon>
        <taxon>Heteroscleromorpha</taxon>
        <taxon>Tetractinellida</taxon>
        <taxon>Astrophorina</taxon>
        <taxon>Geodiidae</taxon>
        <taxon>Geodia</taxon>
    </lineage>
</organism>
<name>A0AA35U2C3_GEOBA</name>
<comment type="caution">
    <text evidence="1">The sequence shown here is derived from an EMBL/GenBank/DDBJ whole genome shotgun (WGS) entry which is preliminary data.</text>
</comment>
<keyword evidence="2" id="KW-1185">Reference proteome</keyword>
<gene>
    <name evidence="1" type="ORF">GBAR_LOCUS31877</name>
</gene>
<evidence type="ECO:0000313" key="1">
    <source>
        <dbReference type="EMBL" id="CAI8058619.1"/>
    </source>
</evidence>
<dbReference type="Proteomes" id="UP001174909">
    <property type="component" value="Unassembled WGS sequence"/>
</dbReference>
<dbReference type="AlphaFoldDB" id="A0AA35U2C3"/>
<sequence>GTSLAEGTVVCREVVHSITLSTEEVAVQVVKVLTNYGVIHPHHKYPIEAGGFTAWPTGQCKRQP</sequence>
<dbReference type="EMBL" id="CASHTH010004534">
    <property type="protein sequence ID" value="CAI8058619.1"/>
    <property type="molecule type" value="Genomic_DNA"/>
</dbReference>
<reference evidence="1" key="1">
    <citation type="submission" date="2023-03" db="EMBL/GenBank/DDBJ databases">
        <authorList>
            <person name="Steffen K."/>
            <person name="Cardenas P."/>
        </authorList>
    </citation>
    <scope>NUCLEOTIDE SEQUENCE</scope>
</reference>